<evidence type="ECO:0008006" key="3">
    <source>
        <dbReference type="Google" id="ProtNLM"/>
    </source>
</evidence>
<comment type="caution">
    <text evidence="1">The sequence shown here is derived from an EMBL/GenBank/DDBJ whole genome shotgun (WGS) entry which is preliminary data.</text>
</comment>
<keyword evidence="2" id="KW-1185">Reference proteome</keyword>
<sequence>MPESDQLEDLLNQDERHARCTVIERGKYRSTIYRRVRNGYLTRPMTGLIARTEQWARLSPPERMLHIARALNRKHPDWIFTGVAAAAAYELYLPWSACRLPLQVVRACKDRHDTRCIQYVVSKSATVKSVNGIRVCSPSRILQDCAGLPFHHALPIFDSALQHNLDIFSDPLEIHEREFLRLLQHADAASGSGGESCLRAFIIEFGFEPPILQHHFYDSQTNISSYADFMWVDEAGHIIVVEFDGAQKYVDPAMAGSRDILEVVRDQEARTQRLMRCGVDEIHRFKSDILRNPSQIKERLMEWGVPMRVRR</sequence>
<dbReference type="AlphaFoldDB" id="A0A087BB45"/>
<dbReference type="Proteomes" id="UP000029052">
    <property type="component" value="Unassembled WGS sequence"/>
</dbReference>
<dbReference type="RefSeq" id="WP_022860002.1">
    <property type="nucleotide sequence ID" value="NZ_JGZB01000004.1"/>
</dbReference>
<protein>
    <recommendedName>
        <fullName evidence="3">CTP synthase</fullName>
    </recommendedName>
</protein>
<name>A0A087BB45_9BIFI</name>
<reference evidence="1 2" key="1">
    <citation type="submission" date="2014-03" db="EMBL/GenBank/DDBJ databases">
        <title>Genomics of Bifidobacteria.</title>
        <authorList>
            <person name="Ventura M."/>
            <person name="Milani C."/>
            <person name="Lugli G.A."/>
        </authorList>
    </citation>
    <scope>NUCLEOTIDE SEQUENCE [LARGE SCALE GENOMIC DNA]</scope>
    <source>
        <strain evidence="1 2">LMG 11591</strain>
    </source>
</reference>
<evidence type="ECO:0000313" key="2">
    <source>
        <dbReference type="Proteomes" id="UP000029052"/>
    </source>
</evidence>
<evidence type="ECO:0000313" key="1">
    <source>
        <dbReference type="EMBL" id="KFI68245.1"/>
    </source>
</evidence>
<dbReference type="EMBL" id="JGZB01000004">
    <property type="protein sequence ID" value="KFI68245.1"/>
    <property type="molecule type" value="Genomic_DNA"/>
</dbReference>
<organism evidence="1 2">
    <name type="scientific">Bifidobacterium magnum</name>
    <dbReference type="NCBI Taxonomy" id="1692"/>
    <lineage>
        <taxon>Bacteria</taxon>
        <taxon>Bacillati</taxon>
        <taxon>Actinomycetota</taxon>
        <taxon>Actinomycetes</taxon>
        <taxon>Bifidobacteriales</taxon>
        <taxon>Bifidobacteriaceae</taxon>
        <taxon>Bifidobacterium</taxon>
    </lineage>
</organism>
<dbReference type="eggNOG" id="COG5340">
    <property type="taxonomic scope" value="Bacteria"/>
</dbReference>
<accession>A0A087BB45</accession>
<dbReference type="STRING" id="1692.BMAGN_0196"/>
<proteinExistence type="predicted"/>
<gene>
    <name evidence="1" type="ORF">BMAGN_0196</name>
</gene>